<keyword evidence="2" id="KW-1133">Transmembrane helix</keyword>
<evidence type="ECO:0000256" key="2">
    <source>
        <dbReference type="SAM" id="Phobius"/>
    </source>
</evidence>
<evidence type="ECO:0000313" key="6">
    <source>
        <dbReference type="Proteomes" id="UP000319516"/>
    </source>
</evidence>
<organism evidence="5 6">
    <name type="scientific">Ornithinicoccus hortensis</name>
    <dbReference type="NCBI Taxonomy" id="82346"/>
    <lineage>
        <taxon>Bacteria</taxon>
        <taxon>Bacillati</taxon>
        <taxon>Actinomycetota</taxon>
        <taxon>Actinomycetes</taxon>
        <taxon>Micrococcales</taxon>
        <taxon>Intrasporangiaceae</taxon>
        <taxon>Ornithinicoccus</taxon>
    </lineage>
</organism>
<feature type="transmembrane region" description="Helical" evidence="2">
    <location>
        <begin position="625"/>
        <end position="645"/>
    </location>
</feature>
<feature type="chain" id="PRO_5021907523" evidence="3">
    <location>
        <begin position="21"/>
        <end position="650"/>
    </location>
</feature>
<gene>
    <name evidence="5" type="ORF">FB467_0548</name>
</gene>
<keyword evidence="2" id="KW-0812">Transmembrane</keyword>
<dbReference type="InterPro" id="IPR051266">
    <property type="entry name" value="CLCR"/>
</dbReference>
<dbReference type="PROSITE" id="PS50234">
    <property type="entry name" value="VWFA"/>
    <property type="match status" value="1"/>
</dbReference>
<dbReference type="PANTHER" id="PTHR10579:SF43">
    <property type="entry name" value="ZINC FINGER (C3HC4-TYPE RING FINGER) FAMILY PROTEIN"/>
    <property type="match status" value="1"/>
</dbReference>
<evidence type="ECO:0000256" key="1">
    <source>
        <dbReference type="SAM" id="MobiDB-lite"/>
    </source>
</evidence>
<name>A0A542YMZ5_9MICO</name>
<feature type="signal peptide" evidence="3">
    <location>
        <begin position="1"/>
        <end position="20"/>
    </location>
</feature>
<dbReference type="Proteomes" id="UP000319516">
    <property type="component" value="Unassembled WGS sequence"/>
</dbReference>
<evidence type="ECO:0000259" key="4">
    <source>
        <dbReference type="PROSITE" id="PS50234"/>
    </source>
</evidence>
<keyword evidence="6" id="KW-1185">Reference proteome</keyword>
<dbReference type="InterPro" id="IPR036465">
    <property type="entry name" value="vWFA_dom_sf"/>
</dbReference>
<dbReference type="Pfam" id="PF13519">
    <property type="entry name" value="VWA_2"/>
    <property type="match status" value="1"/>
</dbReference>
<accession>A0A542YMZ5</accession>
<dbReference type="AlphaFoldDB" id="A0A542YMZ5"/>
<feature type="compositionally biased region" description="Low complexity" evidence="1">
    <location>
        <begin position="565"/>
        <end position="610"/>
    </location>
</feature>
<keyword evidence="3" id="KW-0732">Signal</keyword>
<dbReference type="SUPFAM" id="SSF53300">
    <property type="entry name" value="vWA-like"/>
    <property type="match status" value="1"/>
</dbReference>
<protein>
    <submittedName>
        <fullName evidence="5">Ca-activated chloride channel family protein</fullName>
    </submittedName>
</protein>
<evidence type="ECO:0000313" key="5">
    <source>
        <dbReference type="EMBL" id="TQL49475.1"/>
    </source>
</evidence>
<sequence>MAALAVLLVVVGPAGSQATAAPDAAETEGEQQPVVLVLDASGSMDEADGSGDGSRMDAAKDAVTDLIAGTPSEAELGVLVYGSEVGNTGAEKEAGCQDIVTLADVGPVDAQALTDRVLQVEASGWTPIGTALERAADVLPDEGPRSIVLVSDGIDTCAPPDPCEVAEGLAQDGVDLRVHTVGFHVDAQAREQLQCIAEVTGGTYADASGAGELSEELSIQVQRAMRSYLPAGRPIQGGPDEEGALEITAGDYVLQLASNKGPDPARAVQVFTVPMRQGETLHASASLVRPQERGEATVLSSISVTQLGAATCRSDYDQNNARNTNGGPPTAVLITRPAEADHDCFPEGYAVFAVERSGAHAANADLPVELSVTVEPPIDTATVRKAPAAGIDLPEIDEPDLAGAVPVTPGLNYSTATGITPGTYRSEITGGEFHVYAVRLEPGQRLAAAVLPESGVGERASLQLNIAAPDRTALGLTESSVGYRNGHFVSGIEDGELLADRMGQTVDPAAPEPPNRAGEYYVMVSLASPDRTVVPYALAVDVAGDAVPEPTFIEDPEPLTEVGKTARAQEAATEQTGGDTDAATAPVVADPDPDLTGPTTDVDAGDVVAGDGAGPDAGDGGIRPVTWLLAAAGVLLAAGGGWLLATRHRR</sequence>
<reference evidence="5 6" key="1">
    <citation type="submission" date="2019-06" db="EMBL/GenBank/DDBJ databases">
        <title>Sequencing the genomes of 1000 actinobacteria strains.</title>
        <authorList>
            <person name="Klenk H.-P."/>
        </authorList>
    </citation>
    <scope>NUCLEOTIDE SEQUENCE [LARGE SCALE GENOMIC DNA]</scope>
    <source>
        <strain evidence="5 6">DSM 12335</strain>
    </source>
</reference>
<comment type="caution">
    <text evidence="5">The sequence shown here is derived from an EMBL/GenBank/DDBJ whole genome shotgun (WGS) entry which is preliminary data.</text>
</comment>
<evidence type="ECO:0000256" key="3">
    <source>
        <dbReference type="SAM" id="SignalP"/>
    </source>
</evidence>
<proteinExistence type="predicted"/>
<feature type="domain" description="VWFA" evidence="4">
    <location>
        <begin position="33"/>
        <end position="229"/>
    </location>
</feature>
<dbReference type="PANTHER" id="PTHR10579">
    <property type="entry name" value="CALCIUM-ACTIVATED CHLORIDE CHANNEL REGULATOR"/>
    <property type="match status" value="1"/>
</dbReference>
<feature type="region of interest" description="Disordered" evidence="1">
    <location>
        <begin position="549"/>
        <end position="617"/>
    </location>
</feature>
<dbReference type="InterPro" id="IPR002035">
    <property type="entry name" value="VWF_A"/>
</dbReference>
<dbReference type="Gene3D" id="3.40.50.410">
    <property type="entry name" value="von Willebrand factor, type A domain"/>
    <property type="match status" value="1"/>
</dbReference>
<dbReference type="RefSeq" id="WP_170230531.1">
    <property type="nucleotide sequence ID" value="NZ_BAAAIK010000003.1"/>
</dbReference>
<keyword evidence="2" id="KW-0472">Membrane</keyword>
<dbReference type="SMART" id="SM00327">
    <property type="entry name" value="VWA"/>
    <property type="match status" value="1"/>
</dbReference>
<dbReference type="EMBL" id="VFOP01000001">
    <property type="protein sequence ID" value="TQL49475.1"/>
    <property type="molecule type" value="Genomic_DNA"/>
</dbReference>